<feature type="transmembrane region" description="Helical" evidence="3">
    <location>
        <begin position="568"/>
        <end position="591"/>
    </location>
</feature>
<evidence type="ECO:0000313" key="6">
    <source>
        <dbReference type="Proteomes" id="UP001381693"/>
    </source>
</evidence>
<feature type="compositionally biased region" description="Basic and acidic residues" evidence="2">
    <location>
        <begin position="158"/>
        <end position="177"/>
    </location>
</feature>
<comment type="caution">
    <text evidence="5">The sequence shown here is derived from an EMBL/GenBank/DDBJ whole genome shotgun (WGS) entry which is preliminary data.</text>
</comment>
<evidence type="ECO:0000313" key="5">
    <source>
        <dbReference type="EMBL" id="KAK7007297.1"/>
    </source>
</evidence>
<name>A0AAN8ZSP8_HALRR</name>
<evidence type="ECO:0000256" key="3">
    <source>
        <dbReference type="SAM" id="Phobius"/>
    </source>
</evidence>
<reference evidence="5 6" key="1">
    <citation type="submission" date="2023-11" db="EMBL/GenBank/DDBJ databases">
        <title>Halocaridina rubra genome assembly.</title>
        <authorList>
            <person name="Smith C."/>
        </authorList>
    </citation>
    <scope>NUCLEOTIDE SEQUENCE [LARGE SCALE GENOMIC DNA]</scope>
    <source>
        <strain evidence="5">EP-1</strain>
        <tissue evidence="5">Whole</tissue>
    </source>
</reference>
<gene>
    <name evidence="5" type="ORF">SK128_006519</name>
</gene>
<keyword evidence="6" id="KW-1185">Reference proteome</keyword>
<dbReference type="PANTHER" id="PTHR46560:SF3">
    <property type="entry name" value="ZP DOMAIN-CONTAINING PROTEIN"/>
    <property type="match status" value="1"/>
</dbReference>
<dbReference type="InterPro" id="IPR055355">
    <property type="entry name" value="ZP-C"/>
</dbReference>
<keyword evidence="3" id="KW-1133">Transmembrane helix</keyword>
<keyword evidence="3" id="KW-0472">Membrane</keyword>
<dbReference type="SMART" id="SM00241">
    <property type="entry name" value="ZP"/>
    <property type="match status" value="1"/>
</dbReference>
<evidence type="ECO:0000256" key="2">
    <source>
        <dbReference type="SAM" id="MobiDB-lite"/>
    </source>
</evidence>
<feature type="region of interest" description="Disordered" evidence="2">
    <location>
        <begin position="158"/>
        <end position="202"/>
    </location>
</feature>
<keyword evidence="1" id="KW-1015">Disulfide bond</keyword>
<dbReference type="AlphaFoldDB" id="A0AAN8ZSP8"/>
<evidence type="ECO:0000256" key="1">
    <source>
        <dbReference type="ARBA" id="ARBA00023157"/>
    </source>
</evidence>
<organism evidence="5 6">
    <name type="scientific">Halocaridina rubra</name>
    <name type="common">Hawaiian red shrimp</name>
    <dbReference type="NCBI Taxonomy" id="373956"/>
    <lineage>
        <taxon>Eukaryota</taxon>
        <taxon>Metazoa</taxon>
        <taxon>Ecdysozoa</taxon>
        <taxon>Arthropoda</taxon>
        <taxon>Crustacea</taxon>
        <taxon>Multicrustacea</taxon>
        <taxon>Malacostraca</taxon>
        <taxon>Eumalacostraca</taxon>
        <taxon>Eucarida</taxon>
        <taxon>Decapoda</taxon>
        <taxon>Pleocyemata</taxon>
        <taxon>Caridea</taxon>
        <taxon>Atyoidea</taxon>
        <taxon>Atyidae</taxon>
        <taxon>Halocaridina</taxon>
    </lineage>
</organism>
<dbReference type="PROSITE" id="PS51034">
    <property type="entry name" value="ZP_2"/>
    <property type="match status" value="1"/>
</dbReference>
<dbReference type="InterPro" id="IPR001507">
    <property type="entry name" value="ZP_dom"/>
</dbReference>
<evidence type="ECO:0000259" key="4">
    <source>
        <dbReference type="PROSITE" id="PS51034"/>
    </source>
</evidence>
<dbReference type="PANTHER" id="PTHR46560">
    <property type="entry name" value="CYPHER, ISOFORM B"/>
    <property type="match status" value="1"/>
</dbReference>
<dbReference type="Proteomes" id="UP001381693">
    <property type="component" value="Unassembled WGS sequence"/>
</dbReference>
<proteinExistence type="predicted"/>
<sequence length="629" mass="70699">MEVLALSGTELKRKDLWIGLLSILLYLSGAKPSESNHHTLFVTVPTTSTKRGYDMGEETTTWSYEEEVDTPTDAAFLSSSRSALLRVPPSEAKVIFLADDYEAASRIPELLPSLSGKVNSVVDSPLFPNTRARPSLLTTTETGDIADHVNNFVENDPLLKDSHVPRTRSEEEIESRHSTSLSYRPGSYHLTQRFPPHRPRPLPPRIPQGSPVIDKEDIFHNNIYSGRPGSSYKRPFRNMTRVQHIEAECQDDFMRINVQFNGTFDGLIYSSGYAYDGDCIYVNGSGRSHYDFFIQLNRCGTLSGNEKGREDVRGRSPTKNMMWNTLTVQYNAMIEEEWDEHFKVTCEYGYDFWKTVTFPFLDVEVQTGNPVVFSLTPPECHMEIRYGYGTAGTRVTGPVRVGDPLTLIIYMRSDFEGFDIVVSDCHAHNGGNKRITLIDHYGCPVDEKLISHFEGTWTADEVFETQVYAFMKTFRFTGSPALYIECDVRMCHGDCPTQPCHWRRGKKEKRSIPDQKEEILGTKTTTSGNVSGSLSLFQSIQVVRDDYMAPSTINSPVTGEVCLKNGTFSALAGIVAVIVGLLASSTGVMCLRLKRLKSQEENAPSPTRAIPYTTHYKSDFVPATKRRLE</sequence>
<protein>
    <recommendedName>
        <fullName evidence="4">ZP domain-containing protein</fullName>
    </recommendedName>
</protein>
<dbReference type="EMBL" id="JAXCGZ010023593">
    <property type="protein sequence ID" value="KAK7007297.1"/>
    <property type="molecule type" value="Genomic_DNA"/>
</dbReference>
<accession>A0AAN8ZSP8</accession>
<keyword evidence="3" id="KW-0812">Transmembrane</keyword>
<dbReference type="Pfam" id="PF00100">
    <property type="entry name" value="Zona_pellucida"/>
    <property type="match status" value="1"/>
</dbReference>
<dbReference type="Gene3D" id="2.60.40.4100">
    <property type="entry name" value="Zona pellucida, ZP-C domain"/>
    <property type="match status" value="1"/>
</dbReference>
<dbReference type="InterPro" id="IPR042235">
    <property type="entry name" value="ZP-C_dom"/>
</dbReference>
<feature type="domain" description="ZP" evidence="4">
    <location>
        <begin position="248"/>
        <end position="507"/>
    </location>
</feature>